<keyword evidence="1 5" id="KW-0489">Methyltransferase</keyword>
<dbReference type="EC" id="2.1.1.64" evidence="5"/>
<comment type="catalytic activity">
    <reaction evidence="5">
        <text>a 3-(all-trans-polyprenyl)benzene-1,2-diol + S-adenosyl-L-methionine = a 2-methoxy-6-(all-trans-polyprenyl)phenol + S-adenosyl-L-homocysteine + H(+)</text>
        <dbReference type="Rhea" id="RHEA:31411"/>
        <dbReference type="Rhea" id="RHEA-COMP:9550"/>
        <dbReference type="Rhea" id="RHEA-COMP:9551"/>
        <dbReference type="ChEBI" id="CHEBI:15378"/>
        <dbReference type="ChEBI" id="CHEBI:57856"/>
        <dbReference type="ChEBI" id="CHEBI:59789"/>
        <dbReference type="ChEBI" id="CHEBI:62729"/>
        <dbReference type="ChEBI" id="CHEBI:62731"/>
        <dbReference type="EC" id="2.1.1.222"/>
    </reaction>
</comment>
<dbReference type="EC" id="2.1.1.222" evidence="5"/>
<feature type="binding site" evidence="5">
    <location>
        <position position="39"/>
    </location>
    <ligand>
        <name>S-adenosyl-L-methionine</name>
        <dbReference type="ChEBI" id="CHEBI:59789"/>
    </ligand>
</feature>
<dbReference type="EMBL" id="FMXQ01000001">
    <property type="protein sequence ID" value="SDB08842.1"/>
    <property type="molecule type" value="Genomic_DNA"/>
</dbReference>
<comment type="catalytic activity">
    <reaction evidence="5">
        <text>a 3-demethylubiquinol + S-adenosyl-L-methionine = a ubiquinol + S-adenosyl-L-homocysteine + H(+)</text>
        <dbReference type="Rhea" id="RHEA:44380"/>
        <dbReference type="Rhea" id="RHEA-COMP:9566"/>
        <dbReference type="Rhea" id="RHEA-COMP:10914"/>
        <dbReference type="ChEBI" id="CHEBI:15378"/>
        <dbReference type="ChEBI" id="CHEBI:17976"/>
        <dbReference type="ChEBI" id="CHEBI:57856"/>
        <dbReference type="ChEBI" id="CHEBI:59789"/>
        <dbReference type="ChEBI" id="CHEBI:84422"/>
        <dbReference type="EC" id="2.1.1.64"/>
    </reaction>
</comment>
<dbReference type="STRING" id="665467.SAMN02982931_00771"/>
<keyword evidence="6" id="KW-0830">Ubiquinone</keyword>
<feature type="binding site" evidence="5">
    <location>
        <position position="98"/>
    </location>
    <ligand>
        <name>S-adenosyl-L-methionine</name>
        <dbReference type="ChEBI" id="CHEBI:59789"/>
    </ligand>
</feature>
<dbReference type="PANTHER" id="PTHR43464">
    <property type="entry name" value="METHYLTRANSFERASE"/>
    <property type="match status" value="1"/>
</dbReference>
<dbReference type="NCBIfam" id="TIGR01983">
    <property type="entry name" value="UbiG"/>
    <property type="match status" value="1"/>
</dbReference>
<comment type="similarity">
    <text evidence="5">Belongs to the methyltransferase superfamily. UbiG/COQ3 family.</text>
</comment>
<gene>
    <name evidence="5" type="primary">ubiG</name>
    <name evidence="6" type="ORF">SAMN02982931_00771</name>
</gene>
<reference evidence="6 7" key="1">
    <citation type="submission" date="2016-10" db="EMBL/GenBank/DDBJ databases">
        <authorList>
            <person name="de Groot N.N."/>
        </authorList>
    </citation>
    <scope>NUCLEOTIDE SEQUENCE [LARGE SCALE GENOMIC DNA]</scope>
    <source>
        <strain evidence="6 7">ATCC 35022</strain>
    </source>
</reference>
<proteinExistence type="inferred from homology"/>
<dbReference type="InterPro" id="IPR010233">
    <property type="entry name" value="UbiG_MeTrfase"/>
</dbReference>
<evidence type="ECO:0000256" key="4">
    <source>
        <dbReference type="ARBA" id="ARBA00022691"/>
    </source>
</evidence>
<feature type="binding site" evidence="5">
    <location>
        <position position="141"/>
    </location>
    <ligand>
        <name>S-adenosyl-L-methionine</name>
        <dbReference type="ChEBI" id="CHEBI:59789"/>
    </ligand>
</feature>
<comment type="pathway">
    <text evidence="5">Cofactor biosynthesis; ubiquinone biosynthesis.</text>
</comment>
<name>A0A1G6AKB2_9HYPH</name>
<dbReference type="HAMAP" id="MF_00472">
    <property type="entry name" value="UbiG"/>
    <property type="match status" value="1"/>
</dbReference>
<feature type="binding site" evidence="5">
    <location>
        <position position="77"/>
    </location>
    <ligand>
        <name>S-adenosyl-L-methionine</name>
        <dbReference type="ChEBI" id="CHEBI:59789"/>
    </ligand>
</feature>
<protein>
    <recommendedName>
        <fullName evidence="5">Ubiquinone biosynthesis O-methyltransferase</fullName>
    </recommendedName>
    <alternativeName>
        <fullName evidence="5">2-polyprenyl-6-hydroxyphenol methylase</fullName>
        <ecNumber evidence="5">2.1.1.222</ecNumber>
    </alternativeName>
    <alternativeName>
        <fullName evidence="5">3-demethylubiquinone 3-O-methyltransferase</fullName>
        <ecNumber evidence="5">2.1.1.64</ecNumber>
    </alternativeName>
</protein>
<keyword evidence="3 5" id="KW-0831">Ubiquinone biosynthesis</keyword>
<evidence type="ECO:0000313" key="6">
    <source>
        <dbReference type="EMBL" id="SDB08842.1"/>
    </source>
</evidence>
<accession>A0A1G6AKB2</accession>
<dbReference type="AlphaFoldDB" id="A0A1G6AKB2"/>
<dbReference type="Proteomes" id="UP000199071">
    <property type="component" value="Unassembled WGS sequence"/>
</dbReference>
<evidence type="ECO:0000256" key="3">
    <source>
        <dbReference type="ARBA" id="ARBA00022688"/>
    </source>
</evidence>
<dbReference type="GO" id="GO:0061542">
    <property type="term" value="F:3-demethylubiquinol 3-O-methyltransferase activity"/>
    <property type="evidence" value="ECO:0007669"/>
    <property type="project" value="UniProtKB-UniRule"/>
</dbReference>
<evidence type="ECO:0000256" key="2">
    <source>
        <dbReference type="ARBA" id="ARBA00022679"/>
    </source>
</evidence>
<evidence type="ECO:0000256" key="1">
    <source>
        <dbReference type="ARBA" id="ARBA00022603"/>
    </source>
</evidence>
<organism evidence="6 7">
    <name type="scientific">Bauldia litoralis</name>
    <dbReference type="NCBI Taxonomy" id="665467"/>
    <lineage>
        <taxon>Bacteria</taxon>
        <taxon>Pseudomonadati</taxon>
        <taxon>Pseudomonadota</taxon>
        <taxon>Alphaproteobacteria</taxon>
        <taxon>Hyphomicrobiales</taxon>
        <taxon>Kaistiaceae</taxon>
        <taxon>Bauldia</taxon>
    </lineage>
</organism>
<keyword evidence="2 5" id="KW-0808">Transferase</keyword>
<dbReference type="PANTHER" id="PTHR43464:SF19">
    <property type="entry name" value="UBIQUINONE BIOSYNTHESIS O-METHYLTRANSFERASE, MITOCHONDRIAL"/>
    <property type="match status" value="1"/>
</dbReference>
<evidence type="ECO:0000313" key="7">
    <source>
        <dbReference type="Proteomes" id="UP000199071"/>
    </source>
</evidence>
<dbReference type="Pfam" id="PF13489">
    <property type="entry name" value="Methyltransf_23"/>
    <property type="match status" value="1"/>
</dbReference>
<dbReference type="InterPro" id="IPR029063">
    <property type="entry name" value="SAM-dependent_MTases_sf"/>
</dbReference>
<dbReference type="GO" id="GO:0010420">
    <property type="term" value="F:polyprenyldihydroxybenzoate methyltransferase activity"/>
    <property type="evidence" value="ECO:0007669"/>
    <property type="project" value="InterPro"/>
</dbReference>
<dbReference type="SUPFAM" id="SSF53335">
    <property type="entry name" value="S-adenosyl-L-methionine-dependent methyltransferases"/>
    <property type="match status" value="1"/>
</dbReference>
<dbReference type="UniPathway" id="UPA00232"/>
<dbReference type="Gene3D" id="3.40.50.150">
    <property type="entry name" value="Vaccinia Virus protein VP39"/>
    <property type="match status" value="1"/>
</dbReference>
<dbReference type="CDD" id="cd02440">
    <property type="entry name" value="AdoMet_MTases"/>
    <property type="match status" value="1"/>
</dbReference>
<comment type="function">
    <text evidence="5">O-methyltransferase that catalyzes the 2 O-methylation steps in the ubiquinone biosynthetic pathway.</text>
</comment>
<evidence type="ECO:0000256" key="5">
    <source>
        <dbReference type="HAMAP-Rule" id="MF_00472"/>
    </source>
</evidence>
<dbReference type="GO" id="GO:0102208">
    <property type="term" value="F:2-polyprenyl-6-hydroxyphenol methylase activity"/>
    <property type="evidence" value="ECO:0007669"/>
    <property type="project" value="UniProtKB-EC"/>
</dbReference>
<dbReference type="RefSeq" id="WP_090874844.1">
    <property type="nucleotide sequence ID" value="NZ_FMXQ01000001.1"/>
</dbReference>
<keyword evidence="4 5" id="KW-0949">S-adenosyl-L-methionine</keyword>
<dbReference type="OrthoDB" id="9801538at2"/>
<sequence>MPTASTIDRDEVARFSALAGKWWDPGGPMAPLHRLNPVRLGYIKAQICAHFDGPGAGQRRDPRDGRALEGLRILDIGCGAGLVCEPLARMGAGVTGIDPSDENIAVASHHAAESGLSIDYRATTAEALIGAIEPCDVVLALEVVEHVADVRLFIESAAALVRPGGLVIASTINRTFKALAFAIIGAEYVLRWLPRGTHSYDKLVTPDELGGAFRAAGLTRRDETGVVYVPIADRWQLSDDTDVNYMMVAGKPVAPAA</sequence>
<keyword evidence="7" id="KW-1185">Reference proteome</keyword>
<dbReference type="GO" id="GO:0032259">
    <property type="term" value="P:methylation"/>
    <property type="evidence" value="ECO:0007669"/>
    <property type="project" value="UniProtKB-KW"/>
</dbReference>